<dbReference type="Pfam" id="PF07004">
    <property type="entry name" value="SHIPPO-rpt"/>
    <property type="match status" value="1"/>
</dbReference>
<comment type="caution">
    <text evidence="2">The sequence shown here is derived from an EMBL/GenBank/DDBJ whole genome shotgun (WGS) entry which is preliminary data.</text>
</comment>
<gene>
    <name evidence="2" type="ORF">PPROV_000548400</name>
</gene>
<feature type="compositionally biased region" description="Low complexity" evidence="1">
    <location>
        <begin position="140"/>
        <end position="155"/>
    </location>
</feature>
<feature type="region of interest" description="Disordered" evidence="1">
    <location>
        <begin position="140"/>
        <end position="291"/>
    </location>
</feature>
<proteinExistence type="predicted"/>
<organism evidence="2 3">
    <name type="scientific">Pycnococcus provasolii</name>
    <dbReference type="NCBI Taxonomy" id="41880"/>
    <lineage>
        <taxon>Eukaryota</taxon>
        <taxon>Viridiplantae</taxon>
        <taxon>Chlorophyta</taxon>
        <taxon>Pseudoscourfieldiophyceae</taxon>
        <taxon>Pseudoscourfieldiales</taxon>
        <taxon>Pycnococcaceae</taxon>
        <taxon>Pycnococcus</taxon>
    </lineage>
</organism>
<dbReference type="EMBL" id="BNJQ01000014">
    <property type="protein sequence ID" value="GHP06740.1"/>
    <property type="molecule type" value="Genomic_DNA"/>
</dbReference>
<dbReference type="AlphaFoldDB" id="A0A830HLR3"/>
<protein>
    <submittedName>
        <fullName evidence="2">Uncharacterized protein</fullName>
    </submittedName>
</protein>
<reference evidence="2" key="1">
    <citation type="submission" date="2020-10" db="EMBL/GenBank/DDBJ databases">
        <title>Unveiling of a novel bifunctional photoreceptor, Dualchrome1, isolated from a cosmopolitan green alga.</title>
        <authorList>
            <person name="Suzuki S."/>
            <person name="Kawachi M."/>
        </authorList>
    </citation>
    <scope>NUCLEOTIDE SEQUENCE</scope>
    <source>
        <strain evidence="2">NIES 2893</strain>
    </source>
</reference>
<evidence type="ECO:0000313" key="3">
    <source>
        <dbReference type="Proteomes" id="UP000660262"/>
    </source>
</evidence>
<dbReference type="Proteomes" id="UP000660262">
    <property type="component" value="Unassembled WGS sequence"/>
</dbReference>
<evidence type="ECO:0000313" key="2">
    <source>
        <dbReference type="EMBL" id="GHP06740.1"/>
    </source>
</evidence>
<sequence length="411" mass="43216">MSETFLKGTFVSASVKKTAAFQPTPKPSEPTAFGRSSRRFDTVDYASLGSGPARAFASELEYHSALPTTAESSNSWSHNGWQSPVGDAPTKHDFCGSLLGSSSMAGSHGAGRATIGTVGGGLGVGARLYRGPTFEAIEPQQRPTHQRTQQTLQGQRLHRRETESGYTTTVQLAVSDKERGGSGRKLAPGPGAYTLPGDMGSRSPSRFAPVDATLLGGMGGMAPRLKNSLGVSDEPSPGPGEYHPETYESAVKARRKPAANPREPSVAALKGAGKPPAAASSRSRSSLTSSVSLTALSGGVPVAERRKKPRAGLLYPKATEIRTNESSRGTSMYTPQSVRVPNSAAKTGMSISRSLEAASFFPPSRGRSPSPLLDLEMGMPGTVRRMSAAAAARAGLSAERRRDEWEAKQLF</sequence>
<dbReference type="InterPro" id="IPR010736">
    <property type="entry name" value="SHIPPO-rpt"/>
</dbReference>
<feature type="compositionally biased region" description="Low complexity" evidence="1">
    <location>
        <begin position="266"/>
        <end position="291"/>
    </location>
</feature>
<accession>A0A830HLR3</accession>
<keyword evidence="3" id="KW-1185">Reference proteome</keyword>
<name>A0A830HLR3_9CHLO</name>
<evidence type="ECO:0000256" key="1">
    <source>
        <dbReference type="SAM" id="MobiDB-lite"/>
    </source>
</evidence>